<keyword evidence="2" id="KW-1185">Reference proteome</keyword>
<dbReference type="EMBL" id="JBBPBM010000006">
    <property type="protein sequence ID" value="KAK8580262.1"/>
    <property type="molecule type" value="Genomic_DNA"/>
</dbReference>
<sequence>MRGIGGPLLSTGDLLTEVGEEESSGPLDLIKLFQVPQCLQHHGMGIPYLEKLFQALAGSWTALTLESTDTNVR</sequence>
<organism evidence="1 2">
    <name type="scientific">Hibiscus sabdariffa</name>
    <name type="common">roselle</name>
    <dbReference type="NCBI Taxonomy" id="183260"/>
    <lineage>
        <taxon>Eukaryota</taxon>
        <taxon>Viridiplantae</taxon>
        <taxon>Streptophyta</taxon>
        <taxon>Embryophyta</taxon>
        <taxon>Tracheophyta</taxon>
        <taxon>Spermatophyta</taxon>
        <taxon>Magnoliopsida</taxon>
        <taxon>eudicotyledons</taxon>
        <taxon>Gunneridae</taxon>
        <taxon>Pentapetalae</taxon>
        <taxon>rosids</taxon>
        <taxon>malvids</taxon>
        <taxon>Malvales</taxon>
        <taxon>Malvaceae</taxon>
        <taxon>Malvoideae</taxon>
        <taxon>Hibiscus</taxon>
    </lineage>
</organism>
<gene>
    <name evidence="1" type="ORF">V6N12_070544</name>
</gene>
<protein>
    <submittedName>
        <fullName evidence="1">Uncharacterized protein</fullName>
    </submittedName>
</protein>
<comment type="caution">
    <text evidence="1">The sequence shown here is derived from an EMBL/GenBank/DDBJ whole genome shotgun (WGS) entry which is preliminary data.</text>
</comment>
<dbReference type="Proteomes" id="UP001472677">
    <property type="component" value="Unassembled WGS sequence"/>
</dbReference>
<evidence type="ECO:0000313" key="1">
    <source>
        <dbReference type="EMBL" id="KAK8580262.1"/>
    </source>
</evidence>
<evidence type="ECO:0000313" key="2">
    <source>
        <dbReference type="Proteomes" id="UP001472677"/>
    </source>
</evidence>
<proteinExistence type="predicted"/>
<reference evidence="1 2" key="1">
    <citation type="journal article" date="2024" name="G3 (Bethesda)">
        <title>Genome assembly of Hibiscus sabdariffa L. provides insights into metabolisms of medicinal natural products.</title>
        <authorList>
            <person name="Kim T."/>
        </authorList>
    </citation>
    <scope>NUCLEOTIDE SEQUENCE [LARGE SCALE GENOMIC DNA]</scope>
    <source>
        <strain evidence="1">TK-2024</strain>
        <tissue evidence="1">Old leaves</tissue>
    </source>
</reference>
<accession>A0ABR2FH36</accession>
<name>A0ABR2FH36_9ROSI</name>